<evidence type="ECO:0000313" key="17">
    <source>
        <dbReference type="EMBL" id="RVW30072.1"/>
    </source>
</evidence>
<dbReference type="Pfam" id="PF00954">
    <property type="entry name" value="S_locus_glycop"/>
    <property type="match status" value="2"/>
</dbReference>
<reference evidence="17 18" key="1">
    <citation type="journal article" date="2018" name="PLoS Genet.">
        <title>Population sequencing reveals clonal diversity and ancestral inbreeding in the grapevine cultivar Chardonnay.</title>
        <authorList>
            <person name="Roach M.J."/>
            <person name="Johnson D.L."/>
            <person name="Bohlmann J."/>
            <person name="van Vuuren H.J."/>
            <person name="Jones S.J."/>
            <person name="Pretorius I.S."/>
            <person name="Schmidt S.A."/>
            <person name="Borneman A.R."/>
        </authorList>
    </citation>
    <scope>NUCLEOTIDE SEQUENCE [LARGE SCALE GENOMIC DNA]</scope>
    <source>
        <strain evidence="18">cv. Chardonnay</strain>
        <tissue evidence="17">Leaf</tissue>
    </source>
</reference>
<feature type="domain" description="Protein kinase" evidence="14">
    <location>
        <begin position="1133"/>
        <end position="1213"/>
    </location>
</feature>
<dbReference type="PANTHER" id="PTHR27002">
    <property type="entry name" value="RECEPTOR-LIKE SERINE/THREONINE-PROTEIN KINASE SD1-8"/>
    <property type="match status" value="1"/>
</dbReference>
<dbReference type="InterPro" id="IPR001245">
    <property type="entry name" value="Ser-Thr/Tyr_kinase_cat_dom"/>
</dbReference>
<dbReference type="FunFam" id="3.30.200.20:FF:000951">
    <property type="entry name" value="Uncharacterized protein"/>
    <property type="match status" value="1"/>
</dbReference>
<protein>
    <recommendedName>
        <fullName evidence="1">non-specific serine/threonine protein kinase</fullName>
        <ecNumber evidence="1">2.7.11.1</ecNumber>
    </recommendedName>
</protein>
<gene>
    <name evidence="17" type="primary">SD18_4</name>
    <name evidence="17" type="ORF">CK203_112601</name>
</gene>
<dbReference type="PANTHER" id="PTHR27002:SF1075">
    <property type="entry name" value="RECEPTOR-LIKE SERINE_THREONINE-PROTEIN KINASE"/>
    <property type="match status" value="1"/>
</dbReference>
<comment type="caution">
    <text evidence="11">Lacks conserved residue(s) required for the propagation of feature annotation.</text>
</comment>
<dbReference type="PROSITE" id="PS50026">
    <property type="entry name" value="EGF_3"/>
    <property type="match status" value="1"/>
</dbReference>
<keyword evidence="6 17" id="KW-0418">Kinase</keyword>
<feature type="binding site" evidence="12">
    <location>
        <position position="331"/>
    </location>
    <ligand>
        <name>ATP</name>
        <dbReference type="ChEBI" id="CHEBI:30616"/>
    </ligand>
</feature>
<dbReference type="EC" id="2.7.11.1" evidence="1"/>
<accession>A0A438D3S7</accession>
<evidence type="ECO:0000256" key="2">
    <source>
        <dbReference type="ARBA" id="ARBA00022527"/>
    </source>
</evidence>
<dbReference type="GO" id="GO:0004674">
    <property type="term" value="F:protein serine/threonine kinase activity"/>
    <property type="evidence" value="ECO:0007669"/>
    <property type="project" value="UniProtKB-KW"/>
</dbReference>
<comment type="catalytic activity">
    <reaction evidence="9">
        <text>L-threonyl-[protein] + ATP = O-phospho-L-threonyl-[protein] + ADP + H(+)</text>
        <dbReference type="Rhea" id="RHEA:46608"/>
        <dbReference type="Rhea" id="RHEA-COMP:11060"/>
        <dbReference type="Rhea" id="RHEA-COMP:11605"/>
        <dbReference type="ChEBI" id="CHEBI:15378"/>
        <dbReference type="ChEBI" id="CHEBI:30013"/>
        <dbReference type="ChEBI" id="CHEBI:30616"/>
        <dbReference type="ChEBI" id="CHEBI:61977"/>
        <dbReference type="ChEBI" id="CHEBI:456216"/>
        <dbReference type="EC" id="2.7.11.1"/>
    </reaction>
</comment>
<dbReference type="InterPro" id="IPR003609">
    <property type="entry name" value="Pan_app"/>
</dbReference>
<evidence type="ECO:0000256" key="7">
    <source>
        <dbReference type="ARBA" id="ARBA00022840"/>
    </source>
</evidence>
<evidence type="ECO:0000256" key="6">
    <source>
        <dbReference type="ARBA" id="ARBA00022777"/>
    </source>
</evidence>
<keyword evidence="13" id="KW-1133">Transmembrane helix</keyword>
<dbReference type="Gene3D" id="1.10.510.10">
    <property type="entry name" value="Transferase(Phosphotransferase) domain 1"/>
    <property type="match status" value="2"/>
</dbReference>
<evidence type="ECO:0000256" key="4">
    <source>
        <dbReference type="ARBA" id="ARBA00022729"/>
    </source>
</evidence>
<keyword evidence="17" id="KW-0675">Receptor</keyword>
<dbReference type="EMBL" id="QGNW01001812">
    <property type="protein sequence ID" value="RVW30072.1"/>
    <property type="molecule type" value="Genomic_DNA"/>
</dbReference>
<dbReference type="PROSITE" id="PS50948">
    <property type="entry name" value="PAN"/>
    <property type="match status" value="2"/>
</dbReference>
<evidence type="ECO:0000256" key="9">
    <source>
        <dbReference type="ARBA" id="ARBA00047899"/>
    </source>
</evidence>
<evidence type="ECO:0000259" key="16">
    <source>
        <dbReference type="PROSITE" id="PS50948"/>
    </source>
</evidence>
<dbReference type="InterPro" id="IPR000719">
    <property type="entry name" value="Prot_kinase_dom"/>
</dbReference>
<dbReference type="InterPro" id="IPR000742">
    <property type="entry name" value="EGF"/>
</dbReference>
<dbReference type="Pfam" id="PF08276">
    <property type="entry name" value="PAN_2"/>
    <property type="match status" value="2"/>
</dbReference>
<evidence type="ECO:0000256" key="13">
    <source>
        <dbReference type="SAM" id="Phobius"/>
    </source>
</evidence>
<feature type="domain" description="Apple" evidence="16">
    <location>
        <begin position="115"/>
        <end position="199"/>
    </location>
</feature>
<dbReference type="Proteomes" id="UP000288805">
    <property type="component" value="Unassembled WGS sequence"/>
</dbReference>
<keyword evidence="5 12" id="KW-0547">Nucleotide-binding</keyword>
<keyword evidence="7 12" id="KW-0067">ATP-binding</keyword>
<evidence type="ECO:0000256" key="12">
    <source>
        <dbReference type="PROSITE-ProRule" id="PRU10141"/>
    </source>
</evidence>
<feature type="domain" description="Protein kinase" evidence="14">
    <location>
        <begin position="303"/>
        <end position="583"/>
    </location>
</feature>
<keyword evidence="2" id="KW-0723">Serine/threonine-protein kinase</keyword>
<dbReference type="CDD" id="cd01098">
    <property type="entry name" value="PAN_AP_plant"/>
    <property type="match status" value="2"/>
</dbReference>
<dbReference type="PROSITE" id="PS50011">
    <property type="entry name" value="PROTEIN_KINASE_DOM"/>
    <property type="match status" value="2"/>
</dbReference>
<feature type="domain" description="EGF-like" evidence="15">
    <location>
        <begin position="60"/>
        <end position="96"/>
    </location>
</feature>
<evidence type="ECO:0000256" key="5">
    <source>
        <dbReference type="ARBA" id="ARBA00022741"/>
    </source>
</evidence>
<keyword evidence="8" id="KW-1015">Disulfide bond</keyword>
<feature type="transmembrane region" description="Helical" evidence="13">
    <location>
        <begin position="1076"/>
        <end position="1099"/>
    </location>
</feature>
<keyword evidence="4" id="KW-0732">Signal</keyword>
<dbReference type="PROSITE" id="PS00107">
    <property type="entry name" value="PROTEIN_KINASE_ATP"/>
    <property type="match status" value="1"/>
</dbReference>
<keyword evidence="3" id="KW-0808">Transferase</keyword>
<dbReference type="InterPro" id="IPR017441">
    <property type="entry name" value="Protein_kinase_ATP_BS"/>
</dbReference>
<dbReference type="GO" id="GO:0005524">
    <property type="term" value="F:ATP binding"/>
    <property type="evidence" value="ECO:0007669"/>
    <property type="project" value="UniProtKB-UniRule"/>
</dbReference>
<name>A0A438D3S7_VITVI</name>
<comment type="caution">
    <text evidence="17">The sequence shown here is derived from an EMBL/GenBank/DDBJ whole genome shotgun (WGS) entry which is preliminary data.</text>
</comment>
<dbReference type="AlphaFoldDB" id="A0A438D3S7"/>
<keyword evidence="13" id="KW-0472">Membrane</keyword>
<dbReference type="InterPro" id="IPR000858">
    <property type="entry name" value="S_locus_glycoprot_dom"/>
</dbReference>
<organism evidence="17 18">
    <name type="scientific">Vitis vinifera</name>
    <name type="common">Grape</name>
    <dbReference type="NCBI Taxonomy" id="29760"/>
    <lineage>
        <taxon>Eukaryota</taxon>
        <taxon>Viridiplantae</taxon>
        <taxon>Streptophyta</taxon>
        <taxon>Embryophyta</taxon>
        <taxon>Tracheophyta</taxon>
        <taxon>Spermatophyta</taxon>
        <taxon>Magnoliopsida</taxon>
        <taxon>eudicotyledons</taxon>
        <taxon>Gunneridae</taxon>
        <taxon>Pentapetalae</taxon>
        <taxon>rosids</taxon>
        <taxon>Vitales</taxon>
        <taxon>Vitaceae</taxon>
        <taxon>Viteae</taxon>
        <taxon>Vitis</taxon>
    </lineage>
</organism>
<dbReference type="InterPro" id="IPR011009">
    <property type="entry name" value="Kinase-like_dom_sf"/>
</dbReference>
<evidence type="ECO:0000259" key="15">
    <source>
        <dbReference type="PROSITE" id="PS50026"/>
    </source>
</evidence>
<dbReference type="SMART" id="SM00473">
    <property type="entry name" value="PAN_AP"/>
    <property type="match status" value="2"/>
</dbReference>
<evidence type="ECO:0000256" key="10">
    <source>
        <dbReference type="ARBA" id="ARBA00048679"/>
    </source>
</evidence>
<comment type="catalytic activity">
    <reaction evidence="10">
        <text>L-seryl-[protein] + ATP = O-phospho-L-seryl-[protein] + ADP + H(+)</text>
        <dbReference type="Rhea" id="RHEA:17989"/>
        <dbReference type="Rhea" id="RHEA-COMP:9863"/>
        <dbReference type="Rhea" id="RHEA-COMP:11604"/>
        <dbReference type="ChEBI" id="CHEBI:15378"/>
        <dbReference type="ChEBI" id="CHEBI:29999"/>
        <dbReference type="ChEBI" id="CHEBI:30616"/>
        <dbReference type="ChEBI" id="CHEBI:83421"/>
        <dbReference type="ChEBI" id="CHEBI:456216"/>
        <dbReference type="EC" id="2.7.11.1"/>
    </reaction>
</comment>
<dbReference type="FunFam" id="3.30.200.20:FF:000217">
    <property type="entry name" value="probable LRR receptor-like serine/threonine-protein kinase At1g53430"/>
    <property type="match status" value="1"/>
</dbReference>
<evidence type="ECO:0000259" key="14">
    <source>
        <dbReference type="PROSITE" id="PS50011"/>
    </source>
</evidence>
<evidence type="ECO:0000256" key="8">
    <source>
        <dbReference type="ARBA" id="ARBA00023157"/>
    </source>
</evidence>
<keyword evidence="11" id="KW-0245">EGF-like domain</keyword>
<dbReference type="GO" id="GO:0048544">
    <property type="term" value="P:recognition of pollen"/>
    <property type="evidence" value="ECO:0007669"/>
    <property type="project" value="InterPro"/>
</dbReference>
<evidence type="ECO:0000256" key="3">
    <source>
        <dbReference type="ARBA" id="ARBA00022679"/>
    </source>
</evidence>
<dbReference type="SUPFAM" id="SSF56112">
    <property type="entry name" value="Protein kinase-like (PK-like)"/>
    <property type="match status" value="3"/>
</dbReference>
<sequence length="1213" mass="136646">MRFIYMYKYNTSFNENESYFSYSLHNPSILSRVVLDVSGQVRRLNCHEGTHEWDLFWLQPKTQCEVYAYCGPFGTCTQDSVEFCECLPGFEPRFPEDWNLQDRSGGCVRKADLQCVNESHANGERDQFLSVSNVRLPKYPVTIQARSAMECESICLNSCPCSAYAHEGEECRIWGGDLVNVEQLPDGDSNGRSFYIKLAASELNKRAKFNMIYFVLQFKQRVEGMANCYTGHIFNFSLCHLWDMGRFRRKGEDLLLFDFGNSSEDTSCYELGETNNRLLRGEKKEVDLPMFSFASVSASTNNFCIENKLGEGGFGSVYKGKSQRRYEVAVKRLSKRSKQGWEELKNEAMLIAKLQHKNLVKVLGYCIERDEKILIYEYMSNKSLDFFLFDPTKHGILNWKTRVHIIEGVAQGLLYLHHGYMSPEYALEGLFSTKSDVFSFGVLLLEILSGKKNTGFYQTDSLNLLGYFSFPCHITYPVVLGYWYGICGKTAGGQELMDPGLEETSPTHILLRYINVGLLCVQESADDRPTMSDVVSMLGNESTYKSLSSNPDLEQYLTSWKCTDDPSTRNFTWRLDILRLPQLAVWHGISQKVPHRAMEWSFDLMAGNYSATLRVTINHLGLLQWNILNESNDEWTTMYTVPYDPCDNYGQCRANGICRLSSMPVCESLKGFTPNSKGEWEMLDWSSGCERAGSLDCKSKDDLMKVLGVKLPDLLEFRLNKSMSLKECEAECLKNCSCVAYANSNIKGGSSGCLTWYGDLIDIRGFTDGKSGQDLYTRGPAGELGSIHGSHKKKKTGCCPSCIDHFWNANLGLGVLYAGQFVNRTRSSSEEVVKEFRTGGYTSPEYVIDCKFSVKFDIFSFGVLLLEIVAGIKNGGSIIQTTTIIFWDMQTWLLWKQDKALEVMDACLEDSCIESQLLRCIQVEISKIDIDATTGREELPSENVVTISVPEDYSLAPRRPRCWIYCTRTISAELHNPLNDQVGYMHKNGDSAVNLAASLSFPQTYAYSNLNGSSGCLMWSGNLIDIRELSTETNKEDIYIRGHTSEPEAGKSGEIDTSFLSPSVPESYTNQKTKKIVIILVISNYFGILTLGLAVWFLFLKKRTMGTDQESKKENLELPLFDLPTVATATNNFSNTNMIGAGGFGPVYKGNLTEGVAVAVKRLSKNSAQGVQEFNNEVVLMAKLQHKNLVRLLAAAFKEKKEYYSTNLCPTKA</sequence>
<keyword evidence="13" id="KW-0812">Transmembrane</keyword>
<evidence type="ECO:0000256" key="1">
    <source>
        <dbReference type="ARBA" id="ARBA00012513"/>
    </source>
</evidence>
<dbReference type="Gene3D" id="3.30.200.20">
    <property type="entry name" value="Phosphorylase Kinase, domain 1"/>
    <property type="match status" value="2"/>
</dbReference>
<evidence type="ECO:0000256" key="11">
    <source>
        <dbReference type="PROSITE-ProRule" id="PRU00076"/>
    </source>
</evidence>
<feature type="domain" description="Apple" evidence="16">
    <location>
        <begin position="697"/>
        <end position="780"/>
    </location>
</feature>
<dbReference type="Pfam" id="PF07714">
    <property type="entry name" value="PK_Tyr_Ser-Thr"/>
    <property type="match status" value="3"/>
</dbReference>
<proteinExistence type="predicted"/>
<evidence type="ECO:0000313" key="18">
    <source>
        <dbReference type="Proteomes" id="UP000288805"/>
    </source>
</evidence>